<proteinExistence type="predicted"/>
<name>A0A822XTK5_NELNU</name>
<feature type="compositionally biased region" description="Basic and acidic residues" evidence="1">
    <location>
        <begin position="45"/>
        <end position="62"/>
    </location>
</feature>
<keyword evidence="3" id="KW-1185">Reference proteome</keyword>
<dbReference type="Proteomes" id="UP000607653">
    <property type="component" value="Unassembled WGS sequence"/>
</dbReference>
<gene>
    <name evidence="2" type="ORF">HUJ06_023689</name>
</gene>
<dbReference type="AlphaFoldDB" id="A0A822XTK5"/>
<evidence type="ECO:0000313" key="3">
    <source>
        <dbReference type="Proteomes" id="UP000607653"/>
    </source>
</evidence>
<dbReference type="EMBL" id="DUZY01000001">
    <property type="protein sequence ID" value="DAD22226.1"/>
    <property type="molecule type" value="Genomic_DNA"/>
</dbReference>
<evidence type="ECO:0000313" key="2">
    <source>
        <dbReference type="EMBL" id="DAD22226.1"/>
    </source>
</evidence>
<sequence>MKLRRRVVATGFKTFEFETKLTESERSRRAWMRVTGRGELNCKVSPRDEKESRKAPAGKREQSGGIWRLRPHFYSLSNWSVRFLETFVCIKTEDLGLGIPEEEKSSGWAIFQEALTILDLDLSTSAGGEEQSGGIWKLRPHFYSPSNWSVRFLETFVCIKTEDLGLGIPEEEKKLRLGNLPGGLNRS</sequence>
<protein>
    <submittedName>
        <fullName evidence="2">Uncharacterized protein</fullName>
    </submittedName>
</protein>
<evidence type="ECO:0000256" key="1">
    <source>
        <dbReference type="SAM" id="MobiDB-lite"/>
    </source>
</evidence>
<comment type="caution">
    <text evidence="2">The sequence shown here is derived from an EMBL/GenBank/DDBJ whole genome shotgun (WGS) entry which is preliminary data.</text>
</comment>
<accession>A0A822XTK5</accession>
<organism evidence="2 3">
    <name type="scientific">Nelumbo nucifera</name>
    <name type="common">Sacred lotus</name>
    <dbReference type="NCBI Taxonomy" id="4432"/>
    <lineage>
        <taxon>Eukaryota</taxon>
        <taxon>Viridiplantae</taxon>
        <taxon>Streptophyta</taxon>
        <taxon>Embryophyta</taxon>
        <taxon>Tracheophyta</taxon>
        <taxon>Spermatophyta</taxon>
        <taxon>Magnoliopsida</taxon>
        <taxon>Proteales</taxon>
        <taxon>Nelumbonaceae</taxon>
        <taxon>Nelumbo</taxon>
    </lineage>
</organism>
<feature type="region of interest" description="Disordered" evidence="1">
    <location>
        <begin position="42"/>
        <end position="62"/>
    </location>
</feature>
<reference evidence="2 3" key="1">
    <citation type="journal article" date="2020" name="Mol. Biol. Evol.">
        <title>Distinct Expression and Methylation Patterns for Genes with Different Fates following a Single Whole-Genome Duplication in Flowering Plants.</title>
        <authorList>
            <person name="Shi T."/>
            <person name="Rahmani R.S."/>
            <person name="Gugger P.F."/>
            <person name="Wang M."/>
            <person name="Li H."/>
            <person name="Zhang Y."/>
            <person name="Li Z."/>
            <person name="Wang Q."/>
            <person name="Van de Peer Y."/>
            <person name="Marchal K."/>
            <person name="Chen J."/>
        </authorList>
    </citation>
    <scope>NUCLEOTIDE SEQUENCE [LARGE SCALE GENOMIC DNA]</scope>
    <source>
        <tissue evidence="2">Leaf</tissue>
    </source>
</reference>